<reference evidence="1 2" key="1">
    <citation type="submission" date="2020-01" db="EMBL/GenBank/DDBJ databases">
        <authorList>
            <consortium name="DOE Joint Genome Institute"/>
            <person name="Haridas S."/>
            <person name="Albert R."/>
            <person name="Binder M."/>
            <person name="Bloem J."/>
            <person name="Labutti K."/>
            <person name="Salamov A."/>
            <person name="Andreopoulos B."/>
            <person name="Baker S.E."/>
            <person name="Barry K."/>
            <person name="Bills G."/>
            <person name="Bluhm B.H."/>
            <person name="Cannon C."/>
            <person name="Castanera R."/>
            <person name="Culley D.E."/>
            <person name="Daum C."/>
            <person name="Ezra D."/>
            <person name="Gonzalez J.B."/>
            <person name="Henrissat B."/>
            <person name="Kuo A."/>
            <person name="Liang C."/>
            <person name="Lipzen A."/>
            <person name="Lutzoni F."/>
            <person name="Magnuson J."/>
            <person name="Mondo S."/>
            <person name="Nolan M."/>
            <person name="Ohm R."/>
            <person name="Pangilinan J."/>
            <person name="Park H.-J.H."/>
            <person name="Ramirez L."/>
            <person name="Alfaro M."/>
            <person name="Sun H."/>
            <person name="Tritt A."/>
            <person name="Yoshinaga Y."/>
            <person name="Zwiers L.-H.L."/>
            <person name="Turgeon B.G."/>
            <person name="Goodwin S.B."/>
            <person name="Spatafora J.W."/>
            <person name="Crous P.W."/>
            <person name="Grigoriev I.V."/>
        </authorList>
    </citation>
    <scope>NUCLEOTIDE SEQUENCE [LARGE SCALE GENOMIC DNA]</scope>
    <source>
        <strain evidence="1 2">CBS 611.86</strain>
    </source>
</reference>
<proteinExistence type="predicted"/>
<accession>A0A7C8MW83</accession>
<name>A0A7C8MW83_9PLEO</name>
<dbReference type="AlphaFoldDB" id="A0A7C8MW83"/>
<dbReference type="EMBL" id="JAADJZ010000001">
    <property type="protein sequence ID" value="KAF2878504.1"/>
    <property type="molecule type" value="Genomic_DNA"/>
</dbReference>
<protein>
    <submittedName>
        <fullName evidence="1">Uncharacterized protein</fullName>
    </submittedName>
</protein>
<organism evidence="1 2">
    <name type="scientific">Massariosphaeria phaeospora</name>
    <dbReference type="NCBI Taxonomy" id="100035"/>
    <lineage>
        <taxon>Eukaryota</taxon>
        <taxon>Fungi</taxon>
        <taxon>Dikarya</taxon>
        <taxon>Ascomycota</taxon>
        <taxon>Pezizomycotina</taxon>
        <taxon>Dothideomycetes</taxon>
        <taxon>Pleosporomycetidae</taxon>
        <taxon>Pleosporales</taxon>
        <taxon>Pleosporales incertae sedis</taxon>
        <taxon>Massariosphaeria</taxon>
    </lineage>
</organism>
<dbReference type="Proteomes" id="UP000481861">
    <property type="component" value="Unassembled WGS sequence"/>
</dbReference>
<gene>
    <name evidence="1" type="ORF">BDV95DRAFT_24135</name>
</gene>
<keyword evidence="2" id="KW-1185">Reference proteome</keyword>
<evidence type="ECO:0000313" key="1">
    <source>
        <dbReference type="EMBL" id="KAF2878504.1"/>
    </source>
</evidence>
<sequence length="181" mass="20552">MASALECDVGEKIYSLRPLRHFKQRRQHTLYSRVLPRRPYSATPRLIVIHLLIPHTAIPLQHLQRPITILPAIYGGEDVCWFRLLVHEFIVEARTSGEMAGCCAGTTRRGGIAACPAVASQHIRIRVVHGAGILRDGRVLVGPLMYGGTWTFMWSEFMQRGLRRVVLESRIYREEVWKGVG</sequence>
<evidence type="ECO:0000313" key="2">
    <source>
        <dbReference type="Proteomes" id="UP000481861"/>
    </source>
</evidence>
<comment type="caution">
    <text evidence="1">The sequence shown here is derived from an EMBL/GenBank/DDBJ whole genome shotgun (WGS) entry which is preliminary data.</text>
</comment>